<keyword evidence="3 10" id="KW-0716">Sensory transduction</keyword>
<sequence>MDFSGYHYYKFTIDLLRHLGLWNLNAGWLERFQRLAFCALFTVGILCQITAYFTNEYNLQMISRSVVFIVGVFMCFDQYLLFYANIDRMRTLFARLRRDWNTVRGADEYNILKTYTKNGKFVTNLHLACFVPILLCIVVLEFLPNILDVVAPLNQSRSHQFPIMVELFLEDSASKHILIYAMADVTLAVGAATLIASGSFIFMLIEHVCAMFKITSYRIQRAINEQNECLIYVRLLDAVLVHQRTIEFIELFKDTVTPSFSYLFAAGMISVLMNMYHLSQVITVTRDMKNFAEAALFVLYQYFYMCATHNLAQMTIDHSSDIFTETYETLWYRIPLSAQKLIIFIMQRSMKSSTLMLYGLYVPSRQSFTVLCNTMMSYLTFLCSVQS</sequence>
<dbReference type="Pfam" id="PF02949">
    <property type="entry name" value="7tm_6"/>
    <property type="match status" value="1"/>
</dbReference>
<evidence type="ECO:0000256" key="4">
    <source>
        <dbReference type="ARBA" id="ARBA00022692"/>
    </source>
</evidence>
<keyword evidence="4 10" id="KW-0812">Transmembrane</keyword>
<feature type="transmembrane region" description="Helical" evidence="10">
    <location>
        <begin position="32"/>
        <end position="54"/>
    </location>
</feature>
<evidence type="ECO:0000256" key="10">
    <source>
        <dbReference type="RuleBase" id="RU351113"/>
    </source>
</evidence>
<comment type="caution">
    <text evidence="11">The sequence shown here is derived from an EMBL/GenBank/DDBJ whole genome shotgun (WGS) entry which is preliminary data.</text>
</comment>
<keyword evidence="9 10" id="KW-0807">Transducer</keyword>
<protein>
    <recommendedName>
        <fullName evidence="10">Odorant receptor</fullName>
    </recommendedName>
</protein>
<evidence type="ECO:0000313" key="11">
    <source>
        <dbReference type="EMBL" id="CAL7934014.1"/>
    </source>
</evidence>
<evidence type="ECO:0000256" key="2">
    <source>
        <dbReference type="ARBA" id="ARBA00022475"/>
    </source>
</evidence>
<proteinExistence type="inferred from homology"/>
<evidence type="ECO:0000256" key="3">
    <source>
        <dbReference type="ARBA" id="ARBA00022606"/>
    </source>
</evidence>
<feature type="transmembrane region" description="Helical" evidence="10">
    <location>
        <begin position="260"/>
        <end position="279"/>
    </location>
</feature>
<evidence type="ECO:0000256" key="9">
    <source>
        <dbReference type="ARBA" id="ARBA00023224"/>
    </source>
</evidence>
<feature type="transmembrane region" description="Helical" evidence="10">
    <location>
        <begin position="125"/>
        <end position="147"/>
    </location>
</feature>
<dbReference type="PANTHER" id="PTHR21137">
    <property type="entry name" value="ODORANT RECEPTOR"/>
    <property type="match status" value="1"/>
</dbReference>
<dbReference type="InterPro" id="IPR004117">
    <property type="entry name" value="7tm6_olfct_rcpt"/>
</dbReference>
<dbReference type="Proteomes" id="UP001642520">
    <property type="component" value="Unassembled WGS sequence"/>
</dbReference>
<accession>A0ABP1MZ82</accession>
<keyword evidence="5 10" id="KW-0552">Olfaction</keyword>
<keyword evidence="12" id="KW-1185">Reference proteome</keyword>
<keyword evidence="6 10" id="KW-1133">Transmembrane helix</keyword>
<keyword evidence="7 10" id="KW-0472">Membrane</keyword>
<feature type="transmembrane region" description="Helical" evidence="10">
    <location>
        <begin position="177"/>
        <end position="205"/>
    </location>
</feature>
<evidence type="ECO:0000256" key="6">
    <source>
        <dbReference type="ARBA" id="ARBA00022989"/>
    </source>
</evidence>
<evidence type="ECO:0000256" key="1">
    <source>
        <dbReference type="ARBA" id="ARBA00004651"/>
    </source>
</evidence>
<comment type="similarity">
    <text evidence="10">Belongs to the insect chemoreceptor superfamily. Heteromeric odorant receptor channel (TC 1.A.69) family.</text>
</comment>
<evidence type="ECO:0000256" key="7">
    <source>
        <dbReference type="ARBA" id="ARBA00023136"/>
    </source>
</evidence>
<keyword evidence="2" id="KW-1003">Cell membrane</keyword>
<keyword evidence="8 10" id="KW-0675">Receptor</keyword>
<evidence type="ECO:0000256" key="8">
    <source>
        <dbReference type="ARBA" id="ARBA00023170"/>
    </source>
</evidence>
<comment type="caution">
    <text evidence="10">Lacks conserved residue(s) required for the propagation of feature annotation.</text>
</comment>
<comment type="subcellular location">
    <subcellularLocation>
        <location evidence="1 10">Cell membrane</location>
        <topology evidence="1 10">Multi-pass membrane protein</topology>
    </subcellularLocation>
</comment>
<dbReference type="EMBL" id="CAXAJV020001281">
    <property type="protein sequence ID" value="CAL7934014.1"/>
    <property type="molecule type" value="Genomic_DNA"/>
</dbReference>
<dbReference type="PANTHER" id="PTHR21137:SF35">
    <property type="entry name" value="ODORANT RECEPTOR 19A-RELATED"/>
    <property type="match status" value="1"/>
</dbReference>
<reference evidence="11 12" key="1">
    <citation type="submission" date="2024-08" db="EMBL/GenBank/DDBJ databases">
        <authorList>
            <person name="Will J Nash"/>
            <person name="Angela Man"/>
            <person name="Seanna McTaggart"/>
            <person name="Kendall Baker"/>
            <person name="Tom Barker"/>
            <person name="Leah Catchpole"/>
            <person name="Alex Durrant"/>
            <person name="Karim Gharbi"/>
            <person name="Naomi Irish"/>
            <person name="Gemy Kaithakottil"/>
            <person name="Debby Ku"/>
            <person name="Aaliyah Providence"/>
            <person name="Felix Shaw"/>
            <person name="David Swarbreck"/>
            <person name="Chris Watkins"/>
            <person name="Ann M. McCartney"/>
            <person name="Giulio Formenti"/>
            <person name="Alice Mouton"/>
            <person name="Noel Vella"/>
            <person name="Bjorn M von Reumont"/>
            <person name="Adriana Vella"/>
            <person name="Wilfried Haerty"/>
        </authorList>
    </citation>
    <scope>NUCLEOTIDE SEQUENCE [LARGE SCALE GENOMIC DNA]</scope>
</reference>
<evidence type="ECO:0000313" key="12">
    <source>
        <dbReference type="Proteomes" id="UP001642520"/>
    </source>
</evidence>
<feature type="transmembrane region" description="Helical" evidence="10">
    <location>
        <begin position="66"/>
        <end position="86"/>
    </location>
</feature>
<gene>
    <name evidence="11" type="ORF">XYLVIOL_LOCUS795</name>
</gene>
<organism evidence="11 12">
    <name type="scientific">Xylocopa violacea</name>
    <name type="common">Violet carpenter bee</name>
    <name type="synonym">Apis violacea</name>
    <dbReference type="NCBI Taxonomy" id="135666"/>
    <lineage>
        <taxon>Eukaryota</taxon>
        <taxon>Metazoa</taxon>
        <taxon>Ecdysozoa</taxon>
        <taxon>Arthropoda</taxon>
        <taxon>Hexapoda</taxon>
        <taxon>Insecta</taxon>
        <taxon>Pterygota</taxon>
        <taxon>Neoptera</taxon>
        <taxon>Endopterygota</taxon>
        <taxon>Hymenoptera</taxon>
        <taxon>Apocrita</taxon>
        <taxon>Aculeata</taxon>
        <taxon>Apoidea</taxon>
        <taxon>Anthophila</taxon>
        <taxon>Apidae</taxon>
        <taxon>Xylocopa</taxon>
        <taxon>Xylocopa</taxon>
    </lineage>
</organism>
<name>A0ABP1MZ82_XYLVO</name>
<evidence type="ECO:0000256" key="5">
    <source>
        <dbReference type="ARBA" id="ARBA00022725"/>
    </source>
</evidence>